<name>A0A7E4VNA1_PANRE</name>
<dbReference type="Proteomes" id="UP000492821">
    <property type="component" value="Unassembled WGS sequence"/>
</dbReference>
<reference evidence="1" key="1">
    <citation type="journal article" date="2013" name="Genetics">
        <title>The draft genome and transcriptome of Panagrellus redivivus are shaped by the harsh demands of a free-living lifestyle.</title>
        <authorList>
            <person name="Srinivasan J."/>
            <person name="Dillman A.R."/>
            <person name="Macchietto M.G."/>
            <person name="Heikkinen L."/>
            <person name="Lakso M."/>
            <person name="Fracchia K.M."/>
            <person name="Antoshechkin I."/>
            <person name="Mortazavi A."/>
            <person name="Wong G."/>
            <person name="Sternberg P.W."/>
        </authorList>
    </citation>
    <scope>NUCLEOTIDE SEQUENCE [LARGE SCALE GENOMIC DNA]</scope>
    <source>
        <strain evidence="1">MT8872</strain>
    </source>
</reference>
<dbReference type="WBParaSite" id="Pan_g22632.t1">
    <property type="protein sequence ID" value="Pan_g22632.t1"/>
    <property type="gene ID" value="Pan_g22632"/>
</dbReference>
<keyword evidence="1" id="KW-1185">Reference proteome</keyword>
<organism evidence="1 2">
    <name type="scientific">Panagrellus redivivus</name>
    <name type="common">Microworm</name>
    <dbReference type="NCBI Taxonomy" id="6233"/>
    <lineage>
        <taxon>Eukaryota</taxon>
        <taxon>Metazoa</taxon>
        <taxon>Ecdysozoa</taxon>
        <taxon>Nematoda</taxon>
        <taxon>Chromadorea</taxon>
        <taxon>Rhabditida</taxon>
        <taxon>Tylenchina</taxon>
        <taxon>Panagrolaimomorpha</taxon>
        <taxon>Panagrolaimoidea</taxon>
        <taxon>Panagrolaimidae</taxon>
        <taxon>Panagrellus</taxon>
    </lineage>
</organism>
<dbReference type="AlphaFoldDB" id="A0A7E4VNA1"/>
<proteinExistence type="predicted"/>
<sequence length="567" mass="64756">MWHQKNGALGAKFRDSAQLIPPRLTETREAMHFANEVVPRTGVVVEANHARDYAIAMTVVDFEHRETVYVLPQCFTKRKNPSSRSQILKDDSYYNVLDNVSFDVPTDGIVGQRVSAANKMLIVAMDRSVFTVECICVLKVTDGIRCYTEILGDVDVLDPKLVERVVLDNVTFKCLVAFDFKSMYDIDLKHPSAHPIKYWLHRIIEVCPESLETAFYSSWMPKRCLPQPASDDEEDYLNQEPARDIPKKQVYNAYLVSPTAFYILDRPYWEVHLALDAYNGDVRQEQRRLTIGDKIVICAAWSAPLQKYIAYDITQPSSSGRLNAKFFKRDGYDCFRGYVNNFNDCNGLYILDGGLGIVVDRWSILAGNRKKSHFVDMRYDEPEEGSFSPIIICGSDNPFDFTEEKCTQLFSQGMGIYAVCVAPGKFFCKELPYMDLFSKKEDEIVGVIYKVQFVRVLPDYVVEVAIEAMANEVPVPIKIIKRPHETIYEFWVRMQRESVSENLWIPCCVEFGVVNIPENLLSTTAHTFNGVVRFKSAKGKNSPLRPFLSRVQKLSDAPQTFKFNPLA</sequence>
<evidence type="ECO:0000313" key="2">
    <source>
        <dbReference type="WBParaSite" id="Pan_g22632.t1"/>
    </source>
</evidence>
<protein>
    <submittedName>
        <fullName evidence="2">Tudor domain-containing protein</fullName>
    </submittedName>
</protein>
<accession>A0A7E4VNA1</accession>
<evidence type="ECO:0000313" key="1">
    <source>
        <dbReference type="Proteomes" id="UP000492821"/>
    </source>
</evidence>
<reference evidence="2" key="2">
    <citation type="submission" date="2020-10" db="UniProtKB">
        <authorList>
            <consortium name="WormBaseParasite"/>
        </authorList>
    </citation>
    <scope>IDENTIFICATION</scope>
</reference>